<dbReference type="AlphaFoldDB" id="A0A290MQ03"/>
<evidence type="ECO:0000313" key="1">
    <source>
        <dbReference type="EMBL" id="ATC30983.1"/>
    </source>
</evidence>
<protein>
    <submittedName>
        <fullName evidence="1">XRE family transcriptional regulator</fullName>
    </submittedName>
</protein>
<dbReference type="Gene3D" id="1.10.260.40">
    <property type="entry name" value="lambda repressor-like DNA-binding domains"/>
    <property type="match status" value="1"/>
</dbReference>
<accession>A0A290MQ03</accession>
<name>A0A290MQ03_CAUVI</name>
<dbReference type="EMBL" id="CP023315">
    <property type="protein sequence ID" value="ATC30983.1"/>
    <property type="molecule type" value="Genomic_DNA"/>
</dbReference>
<reference evidence="2" key="1">
    <citation type="submission" date="2017-09" db="EMBL/GenBank/DDBJ databases">
        <title>Genome evolution observed in wild isolates of Caulobacter crescentus.</title>
        <authorList>
            <person name="Ely B."/>
            <person name="Wilson K."/>
            <person name="Scott D."/>
        </authorList>
    </citation>
    <scope>NUCLEOTIDE SEQUENCE [LARGE SCALE GENOMIC DNA]</scope>
    <source>
        <strain evidence="2">CB13b1a</strain>
    </source>
</reference>
<dbReference type="Proteomes" id="UP000217311">
    <property type="component" value="Chromosome"/>
</dbReference>
<evidence type="ECO:0000313" key="2">
    <source>
        <dbReference type="Proteomes" id="UP000217311"/>
    </source>
</evidence>
<organism evidence="1 2">
    <name type="scientific">Caulobacter vibrioides</name>
    <name type="common">Caulobacter crescentus</name>
    <dbReference type="NCBI Taxonomy" id="155892"/>
    <lineage>
        <taxon>Bacteria</taxon>
        <taxon>Pseudomonadati</taxon>
        <taxon>Pseudomonadota</taxon>
        <taxon>Alphaproteobacteria</taxon>
        <taxon>Caulobacterales</taxon>
        <taxon>Caulobacteraceae</taxon>
        <taxon>Caulobacter</taxon>
    </lineage>
</organism>
<dbReference type="SUPFAM" id="SSF47413">
    <property type="entry name" value="lambda repressor-like DNA-binding domains"/>
    <property type="match status" value="1"/>
</dbReference>
<sequence length="82" mass="8514">MLTAEQIKAGRALVDWSQPRLAEAAGLSMPTIRRMEGPLGPGRSTAANVEAVRRALENAGVVFMEAGETKPGGPGVRLKASG</sequence>
<dbReference type="InterPro" id="IPR010982">
    <property type="entry name" value="Lambda_DNA-bd_dom_sf"/>
</dbReference>
<gene>
    <name evidence="1" type="ORF">CA606_00710</name>
</gene>
<dbReference type="GO" id="GO:0003677">
    <property type="term" value="F:DNA binding"/>
    <property type="evidence" value="ECO:0007669"/>
    <property type="project" value="InterPro"/>
</dbReference>
<proteinExistence type="predicted"/>